<dbReference type="PROSITE" id="PS50800">
    <property type="entry name" value="SAP"/>
    <property type="match status" value="1"/>
</dbReference>
<feature type="compositionally biased region" description="Low complexity" evidence="1">
    <location>
        <begin position="195"/>
        <end position="216"/>
    </location>
</feature>
<feature type="region of interest" description="Disordered" evidence="1">
    <location>
        <begin position="534"/>
        <end position="564"/>
    </location>
</feature>
<dbReference type="SMART" id="SM00513">
    <property type="entry name" value="SAP"/>
    <property type="match status" value="1"/>
</dbReference>
<dbReference type="OrthoDB" id="5348404at2759"/>
<dbReference type="CDD" id="cd12432">
    <property type="entry name" value="RRM_ACINU"/>
    <property type="match status" value="1"/>
</dbReference>
<evidence type="ECO:0000313" key="3">
    <source>
        <dbReference type="EMBL" id="KAF9578102.1"/>
    </source>
</evidence>
<feature type="region of interest" description="Disordered" evidence="1">
    <location>
        <begin position="146"/>
        <end position="378"/>
    </location>
</feature>
<dbReference type="AlphaFoldDB" id="A0A9P6FMT2"/>
<dbReference type="SUPFAM" id="SSF54928">
    <property type="entry name" value="RNA-binding domain, RBD"/>
    <property type="match status" value="1"/>
</dbReference>
<dbReference type="InterPro" id="IPR012677">
    <property type="entry name" value="Nucleotide-bd_a/b_plait_sf"/>
</dbReference>
<dbReference type="PANTHER" id="PTHR47031:SF3">
    <property type="entry name" value="SAP DOMAIN-CONTAINING PROTEIN"/>
    <property type="match status" value="1"/>
</dbReference>
<dbReference type="InterPro" id="IPR034257">
    <property type="entry name" value="Acinus_RRM"/>
</dbReference>
<proteinExistence type="predicted"/>
<dbReference type="PANTHER" id="PTHR47031">
    <property type="entry name" value="SAP DNA-BINDING DOMAIN-CONTAINING PROTEIN"/>
    <property type="match status" value="1"/>
</dbReference>
<dbReference type="SUPFAM" id="SSF68906">
    <property type="entry name" value="SAP domain"/>
    <property type="match status" value="1"/>
</dbReference>
<feature type="compositionally biased region" description="Polar residues" evidence="1">
    <location>
        <begin position="276"/>
        <end position="298"/>
    </location>
</feature>
<dbReference type="Pfam" id="PF02037">
    <property type="entry name" value="SAP"/>
    <property type="match status" value="1"/>
</dbReference>
<protein>
    <recommendedName>
        <fullName evidence="2">SAP domain-containing protein</fullName>
    </recommendedName>
</protein>
<evidence type="ECO:0000259" key="2">
    <source>
        <dbReference type="PROSITE" id="PS50800"/>
    </source>
</evidence>
<gene>
    <name evidence="3" type="ORF">BGW38_006296</name>
</gene>
<reference evidence="3" key="1">
    <citation type="journal article" date="2020" name="Fungal Divers.">
        <title>Resolving the Mortierellaceae phylogeny through synthesis of multi-gene phylogenetics and phylogenomics.</title>
        <authorList>
            <person name="Vandepol N."/>
            <person name="Liber J."/>
            <person name="Desiro A."/>
            <person name="Na H."/>
            <person name="Kennedy M."/>
            <person name="Barry K."/>
            <person name="Grigoriev I.V."/>
            <person name="Miller A.N."/>
            <person name="O'Donnell K."/>
            <person name="Stajich J.E."/>
            <person name="Bonito G."/>
        </authorList>
    </citation>
    <scope>NUCLEOTIDE SEQUENCE</scope>
    <source>
        <strain evidence="3">KOD1015</strain>
    </source>
</reference>
<feature type="compositionally biased region" description="Basic and acidic residues" evidence="1">
    <location>
        <begin position="299"/>
        <end position="337"/>
    </location>
</feature>
<keyword evidence="4" id="KW-1185">Reference proteome</keyword>
<feature type="compositionally biased region" description="Basic and acidic residues" evidence="1">
    <location>
        <begin position="225"/>
        <end position="239"/>
    </location>
</feature>
<dbReference type="Gene3D" id="3.30.70.330">
    <property type="match status" value="1"/>
</dbReference>
<dbReference type="InterPro" id="IPR035979">
    <property type="entry name" value="RBD_domain_sf"/>
</dbReference>
<feature type="compositionally biased region" description="Basic and acidic residues" evidence="1">
    <location>
        <begin position="164"/>
        <end position="178"/>
    </location>
</feature>
<dbReference type="Gene3D" id="1.10.720.30">
    <property type="entry name" value="SAP domain"/>
    <property type="match status" value="1"/>
</dbReference>
<dbReference type="InterPro" id="IPR003034">
    <property type="entry name" value="SAP_dom"/>
</dbReference>
<dbReference type="EMBL" id="JAABOA010004006">
    <property type="protein sequence ID" value="KAF9578102.1"/>
    <property type="molecule type" value="Genomic_DNA"/>
</dbReference>
<evidence type="ECO:0000313" key="4">
    <source>
        <dbReference type="Proteomes" id="UP000780801"/>
    </source>
</evidence>
<comment type="caution">
    <text evidence="3">The sequence shown here is derived from an EMBL/GenBank/DDBJ whole genome shotgun (WGS) entry which is preliminary data.</text>
</comment>
<dbReference type="Proteomes" id="UP000780801">
    <property type="component" value="Unassembled WGS sequence"/>
</dbReference>
<feature type="compositionally biased region" description="Low complexity" evidence="1">
    <location>
        <begin position="241"/>
        <end position="256"/>
    </location>
</feature>
<evidence type="ECO:0000256" key="1">
    <source>
        <dbReference type="SAM" id="MobiDB-lite"/>
    </source>
</evidence>
<dbReference type="InterPro" id="IPR036361">
    <property type="entry name" value="SAP_dom_sf"/>
</dbReference>
<feature type="domain" description="SAP" evidence="2">
    <location>
        <begin position="4"/>
        <end position="38"/>
    </location>
</feature>
<accession>A0A9P6FMT2</accession>
<sequence>MIDPNSLKVTELKAELTARGLPTKGLKKELVARLEEALAADAAGETTVAEPKLQPELLATNLVEDTVTNDQDATLTTATIPTTTSEEAATIAKIVDPIPEPTSETAEPDVIMAATPDAPASAEESVLVTEPTVELVPVVGTPTLSQEGLVDTTTTTTTPMVGSDTKEMQVDNTEDKSHPGSGKKRTRDSDESEDQPSSSEQKPSSSTSQLATSSGSHDASSPRGESAKRFRSQENERETVISSTPTTTVMATMTITETEDLRRSSAPSPSPTPRSVQMSTPVSVFSTTESGLASSQSPSEERDRKGAGGSTRPERRIDARSLMEKQIRMAANDRKPDSPTSSRPPAVPAEMTTTTTRDSPNDADMEDSKQDSASVAPLPATTTRSLAITNFVRPLIVNQAKRMLAEFGEVETFWMDNIRTHCYVIFKEVSEAEKAYGQVHGQIYPKETGRVLEAFFITPEQAQESIEAAENAQKNKQKPVIFTGKEPLPPKRGASISIRKDDIEVIFKRNNVEPAQLVQPMDLFKMTKAQPPLYFKPAKEPPSPPVLSEAKLSPEDSLPAATVI</sequence>
<dbReference type="GO" id="GO:0003676">
    <property type="term" value="F:nucleic acid binding"/>
    <property type="evidence" value="ECO:0007669"/>
    <property type="project" value="InterPro"/>
</dbReference>
<name>A0A9P6FMT2_9FUNG</name>
<organism evidence="3 4">
    <name type="scientific">Lunasporangiospora selenospora</name>
    <dbReference type="NCBI Taxonomy" id="979761"/>
    <lineage>
        <taxon>Eukaryota</taxon>
        <taxon>Fungi</taxon>
        <taxon>Fungi incertae sedis</taxon>
        <taxon>Mucoromycota</taxon>
        <taxon>Mortierellomycotina</taxon>
        <taxon>Mortierellomycetes</taxon>
        <taxon>Mortierellales</taxon>
        <taxon>Mortierellaceae</taxon>
        <taxon>Lunasporangiospora</taxon>
    </lineage>
</organism>